<comment type="similarity">
    <text evidence="2">Belongs to the DedA family.</text>
</comment>
<reference evidence="10 11" key="1">
    <citation type="submission" date="2020-07" db="EMBL/GenBank/DDBJ databases">
        <title>Genomic Encyclopedia of Type Strains, Phase III (KMG-III): the genomes of soil and plant-associated and newly described type strains.</title>
        <authorList>
            <person name="Whitman W."/>
        </authorList>
    </citation>
    <scope>NUCLEOTIDE SEQUENCE [LARGE SCALE GENOMIC DNA]</scope>
    <source>
        <strain evidence="10 11">CECT 8576</strain>
    </source>
</reference>
<dbReference type="PANTHER" id="PTHR42709">
    <property type="entry name" value="ALKALINE PHOSPHATASE LIKE PROTEIN"/>
    <property type="match status" value="1"/>
</dbReference>
<dbReference type="EMBL" id="JACBYW010000002">
    <property type="protein sequence ID" value="NYH78042.1"/>
    <property type="molecule type" value="Genomic_DNA"/>
</dbReference>
<dbReference type="GO" id="GO:0005886">
    <property type="term" value="C:plasma membrane"/>
    <property type="evidence" value="ECO:0007669"/>
    <property type="project" value="UniProtKB-SubCell"/>
</dbReference>
<evidence type="ECO:0000256" key="3">
    <source>
        <dbReference type="ARBA" id="ARBA00022475"/>
    </source>
</evidence>
<dbReference type="InterPro" id="IPR051311">
    <property type="entry name" value="DedA_domain"/>
</dbReference>
<gene>
    <name evidence="10" type="ORF">FHR84_001364</name>
</gene>
<dbReference type="Proteomes" id="UP000548304">
    <property type="component" value="Unassembled WGS sequence"/>
</dbReference>
<evidence type="ECO:0000256" key="4">
    <source>
        <dbReference type="ARBA" id="ARBA00022692"/>
    </source>
</evidence>
<dbReference type="Pfam" id="PF09335">
    <property type="entry name" value="VTT_dom"/>
    <property type="match status" value="1"/>
</dbReference>
<keyword evidence="3" id="KW-1003">Cell membrane</keyword>
<sequence length="227" mass="23802">MDAVEIAQNVMGSPWLYLAIYVFVAIDGFFPTIPGEALVVTSGVFAASGQPELPLVVLAAAAGGLTGDHVSYGIGRLAGSRLLDRMRPGTRKRKPFDWAARTLRQRGGSVLIVCRFVPGCRTAATLTTGSVRFPLPSFAGFSSVGGLCWASYFTVVGYLGGITFREHPLLGVVLGIALAVLVAGTVEGIRSMRQRRVEAGDDSPVGEGETAGRTTPVPARGSTGTYQ</sequence>
<evidence type="ECO:0000256" key="1">
    <source>
        <dbReference type="ARBA" id="ARBA00004651"/>
    </source>
</evidence>
<dbReference type="PANTHER" id="PTHR42709:SF6">
    <property type="entry name" value="UNDECAPRENYL PHOSPHATE TRANSPORTER A"/>
    <property type="match status" value="1"/>
</dbReference>
<keyword evidence="11" id="KW-1185">Reference proteome</keyword>
<evidence type="ECO:0000256" key="5">
    <source>
        <dbReference type="ARBA" id="ARBA00022989"/>
    </source>
</evidence>
<feature type="transmembrane region" description="Helical" evidence="8">
    <location>
        <begin position="167"/>
        <end position="186"/>
    </location>
</feature>
<evidence type="ECO:0000256" key="8">
    <source>
        <dbReference type="SAM" id="Phobius"/>
    </source>
</evidence>
<proteinExistence type="inferred from homology"/>
<dbReference type="InterPro" id="IPR032816">
    <property type="entry name" value="VTT_dom"/>
</dbReference>
<keyword evidence="4 8" id="KW-0812">Transmembrane</keyword>
<dbReference type="RefSeq" id="WP_343075176.1">
    <property type="nucleotide sequence ID" value="NZ_JACBYW010000002.1"/>
</dbReference>
<name>A0A852YWD8_9ACTN</name>
<evidence type="ECO:0000256" key="7">
    <source>
        <dbReference type="SAM" id="MobiDB-lite"/>
    </source>
</evidence>
<dbReference type="AlphaFoldDB" id="A0A852YWD8"/>
<feature type="transmembrane region" description="Helical" evidence="8">
    <location>
        <begin position="138"/>
        <end position="161"/>
    </location>
</feature>
<evidence type="ECO:0000313" key="11">
    <source>
        <dbReference type="Proteomes" id="UP000548304"/>
    </source>
</evidence>
<keyword evidence="5 8" id="KW-1133">Transmembrane helix</keyword>
<comment type="subcellular location">
    <subcellularLocation>
        <location evidence="1">Cell membrane</location>
        <topology evidence="1">Multi-pass membrane protein</topology>
    </subcellularLocation>
</comment>
<accession>A0A852YWD8</accession>
<feature type="domain" description="VTT" evidence="9">
    <location>
        <begin position="33"/>
        <end position="158"/>
    </location>
</feature>
<comment type="caution">
    <text evidence="10">The sequence shown here is derived from an EMBL/GenBank/DDBJ whole genome shotgun (WGS) entry which is preliminary data.</text>
</comment>
<feature type="region of interest" description="Disordered" evidence="7">
    <location>
        <begin position="194"/>
        <end position="227"/>
    </location>
</feature>
<feature type="transmembrane region" description="Helical" evidence="8">
    <location>
        <begin position="53"/>
        <end position="75"/>
    </location>
</feature>
<evidence type="ECO:0000256" key="2">
    <source>
        <dbReference type="ARBA" id="ARBA00010792"/>
    </source>
</evidence>
<protein>
    <submittedName>
        <fullName evidence="10">Membrane protein DedA with SNARE-associated domain</fullName>
    </submittedName>
</protein>
<feature type="transmembrane region" description="Helical" evidence="8">
    <location>
        <begin position="15"/>
        <end position="33"/>
    </location>
</feature>
<organism evidence="10 11">
    <name type="scientific">Actinopolyspora biskrensis</name>
    <dbReference type="NCBI Taxonomy" id="1470178"/>
    <lineage>
        <taxon>Bacteria</taxon>
        <taxon>Bacillati</taxon>
        <taxon>Actinomycetota</taxon>
        <taxon>Actinomycetes</taxon>
        <taxon>Actinopolysporales</taxon>
        <taxon>Actinopolysporaceae</taxon>
        <taxon>Actinopolyspora</taxon>
    </lineage>
</organism>
<evidence type="ECO:0000256" key="6">
    <source>
        <dbReference type="ARBA" id="ARBA00023136"/>
    </source>
</evidence>
<evidence type="ECO:0000259" key="9">
    <source>
        <dbReference type="Pfam" id="PF09335"/>
    </source>
</evidence>
<keyword evidence="6 8" id="KW-0472">Membrane</keyword>
<evidence type="ECO:0000313" key="10">
    <source>
        <dbReference type="EMBL" id="NYH78042.1"/>
    </source>
</evidence>